<reference evidence="9" key="2">
    <citation type="submission" date="1998-02" db="EMBL/GenBank/DDBJ databases">
        <title>Characterisation of the chitinase system of Tsetse bacterial 2nd symbiont.</title>
        <authorList>
            <person name="Toleman M."/>
        </authorList>
    </citation>
    <scope>NUCLEOTIDE SEQUENCE</scope>
</reference>
<dbReference type="CAZy" id="CBM5">
    <property type="family name" value="Carbohydrate-Binding Module Family 5"/>
</dbReference>
<dbReference type="PANTHER" id="PTHR11177:SF317">
    <property type="entry name" value="CHITINASE 12-RELATED"/>
    <property type="match status" value="1"/>
</dbReference>
<dbReference type="AlphaFoldDB" id="O52863"/>
<dbReference type="InterPro" id="IPR001223">
    <property type="entry name" value="Glyco_hydro18_cat"/>
</dbReference>
<dbReference type="GO" id="GO:0005576">
    <property type="term" value="C:extracellular region"/>
    <property type="evidence" value="ECO:0007669"/>
    <property type="project" value="InterPro"/>
</dbReference>
<evidence type="ECO:0000256" key="1">
    <source>
        <dbReference type="ARBA" id="ARBA00000822"/>
    </source>
</evidence>
<dbReference type="GO" id="GO:0008061">
    <property type="term" value="F:chitin binding"/>
    <property type="evidence" value="ECO:0007669"/>
    <property type="project" value="InterPro"/>
</dbReference>
<dbReference type="CDD" id="cd06548">
    <property type="entry name" value="GH18_chitinase"/>
    <property type="match status" value="1"/>
</dbReference>
<evidence type="ECO:0000259" key="8">
    <source>
        <dbReference type="PROSITE" id="PS51910"/>
    </source>
</evidence>
<keyword evidence="6" id="KW-0624">Polysaccharide degradation</keyword>
<feature type="region of interest" description="Disordered" evidence="7">
    <location>
        <begin position="615"/>
        <end position="634"/>
    </location>
</feature>
<reference evidence="9" key="1">
    <citation type="submission" date="1997-02" db="EMBL/GenBank/DDBJ databases">
        <authorList>
            <person name="Toleman M.A."/>
        </authorList>
    </citation>
    <scope>NUCLEOTIDE SEQUENCE</scope>
</reference>
<comment type="catalytic activity">
    <reaction evidence="1">
        <text>Random endo-hydrolysis of N-acetyl-beta-D-glucosaminide (1-&gt;4)-beta-linkages in chitin and chitodextrins.</text>
        <dbReference type="EC" id="3.2.1.14"/>
    </reaction>
</comment>
<dbReference type="InterPro" id="IPR029070">
    <property type="entry name" value="Chitinase_insertion_sf"/>
</dbReference>
<dbReference type="GO" id="GO:0006032">
    <property type="term" value="P:chitin catabolic process"/>
    <property type="evidence" value="ECO:0007669"/>
    <property type="project" value="UniProtKB-KW"/>
</dbReference>
<dbReference type="Gene3D" id="3.10.50.10">
    <property type="match status" value="1"/>
</dbReference>
<proteinExistence type="predicted"/>
<keyword evidence="3" id="KW-0378">Hydrolase</keyword>
<dbReference type="GO" id="GO:0000272">
    <property type="term" value="P:polysaccharide catabolic process"/>
    <property type="evidence" value="ECO:0007669"/>
    <property type="project" value="UniProtKB-KW"/>
</dbReference>
<accession>O52863</accession>
<evidence type="ECO:0000256" key="3">
    <source>
        <dbReference type="ARBA" id="ARBA00022801"/>
    </source>
</evidence>
<dbReference type="InterPro" id="IPR036573">
    <property type="entry name" value="CBM_sf_5/12"/>
</dbReference>
<keyword evidence="5" id="KW-0119">Carbohydrate metabolism</keyword>
<organism evidence="9">
    <name type="scientific">Sodalis glossinidius</name>
    <dbReference type="NCBI Taxonomy" id="63612"/>
    <lineage>
        <taxon>Bacteria</taxon>
        <taxon>Pseudomonadati</taxon>
        <taxon>Pseudomonadota</taxon>
        <taxon>Gammaproteobacteria</taxon>
        <taxon>Enterobacterales</taxon>
        <taxon>Bruguierivoracaceae</taxon>
        <taxon>Sodalis</taxon>
    </lineage>
</organism>
<dbReference type="Gene3D" id="3.20.20.80">
    <property type="entry name" value="Glycosidases"/>
    <property type="match status" value="1"/>
</dbReference>
<sequence>MSSQLIQKDQYSDESYQYDGFDPKTNDSAYSYTSARVMKRVYNKYDTKNKPKVFGYYTDWGQYDGRALSSPPSGSVDVGSRGRGVDFSQLSPTAYDKIIFGFTGIVGDKGANQYKIEQAAAWTGKKQYEMTILDPWGDCQAYFNNGFSSYKDFGFGPGTTYNGGSQEDCFKESHPNLQGVLGALLALKKKAALAGHDLALSFSVGGWTMSEIFHEMVKSDQAINTFVSSIVDFFQRFPSFSEIDIDWEYPNAAGAGNPHGPEDGANYQKLIAALRQAFNSHNRQDIKISIASSANVDVLQHSNIKGLLAAGLYGINVMTYDFFGTPWHEGLTNHTNLYKTEHSSYSLEEAVTYLLEQGVDPDVINVGYAGYSRSAKGAEISSFSPLKGTYEGNDTTVGTFESGCVEWYDVLYNYLDLENKSGRNGYQVYTDDVACADYLYSPTAKVFHSIDTPRSVREKARYVIEKGLGGIFTWTIDYDNGLLVNAAREGLGCPIVDKVIDMSPFYFKGINITGEDEGKPDEPNTPDKPAAAPVAKVEIKAFAGSSLLFCGQQSVNAACYEWSATQGAVIAAPHAEQTAVVLPNVSVDTLISITLAVTNESGERATAVFALTVVPKDDTDEQPETPDEPETPSQYQQWIATQIYTEGNLVSHKGVDYRANHWSQGDEPVCLPPPDSMVSRGRCWLPDPIALYRFG</sequence>
<evidence type="ECO:0000256" key="7">
    <source>
        <dbReference type="SAM" id="MobiDB-lite"/>
    </source>
</evidence>
<dbReference type="PANTHER" id="PTHR11177">
    <property type="entry name" value="CHITINASE"/>
    <property type="match status" value="1"/>
</dbReference>
<dbReference type="PROSITE" id="PS51910">
    <property type="entry name" value="GH18_2"/>
    <property type="match status" value="1"/>
</dbReference>
<dbReference type="Gene3D" id="2.10.10.20">
    <property type="entry name" value="Carbohydrate-binding module superfamily 5/12"/>
    <property type="match status" value="1"/>
</dbReference>
<dbReference type="InterPro" id="IPR003610">
    <property type="entry name" value="CBM5/12"/>
</dbReference>
<evidence type="ECO:0000256" key="6">
    <source>
        <dbReference type="ARBA" id="ARBA00023326"/>
    </source>
</evidence>
<dbReference type="Pfam" id="PF02839">
    <property type="entry name" value="CBM_5_12"/>
    <property type="match status" value="1"/>
</dbReference>
<evidence type="ECO:0000256" key="4">
    <source>
        <dbReference type="ARBA" id="ARBA00023024"/>
    </source>
</evidence>
<dbReference type="EMBL" id="Y11391">
    <property type="protein sequence ID" value="CAA72201.1"/>
    <property type="molecule type" value="Genomic_DNA"/>
</dbReference>
<evidence type="ECO:0000256" key="5">
    <source>
        <dbReference type="ARBA" id="ARBA00023277"/>
    </source>
</evidence>
<dbReference type="InterPro" id="IPR050314">
    <property type="entry name" value="Glycosyl_Hydrlase_18"/>
</dbReference>
<dbReference type="InterPro" id="IPR011583">
    <property type="entry name" value="Chitinase_II/V-like_cat"/>
</dbReference>
<keyword evidence="4" id="KW-0146">Chitin degradation</keyword>
<dbReference type="SUPFAM" id="SSF51055">
    <property type="entry name" value="Carbohydrate binding domain"/>
    <property type="match status" value="1"/>
</dbReference>
<protein>
    <recommendedName>
        <fullName evidence="2">chitinase</fullName>
        <ecNumber evidence="2">3.2.1.14</ecNumber>
    </recommendedName>
</protein>
<dbReference type="EC" id="3.2.1.14" evidence="2"/>
<evidence type="ECO:0000313" key="9">
    <source>
        <dbReference type="EMBL" id="CAA72201.1"/>
    </source>
</evidence>
<dbReference type="CAZy" id="GH18">
    <property type="family name" value="Glycoside Hydrolase Family 18"/>
</dbReference>
<dbReference type="GO" id="GO:0030246">
    <property type="term" value="F:carbohydrate binding"/>
    <property type="evidence" value="ECO:0007669"/>
    <property type="project" value="InterPro"/>
</dbReference>
<evidence type="ECO:0000256" key="2">
    <source>
        <dbReference type="ARBA" id="ARBA00012729"/>
    </source>
</evidence>
<dbReference type="CDD" id="cd12215">
    <property type="entry name" value="ChiC_BD"/>
    <property type="match status" value="1"/>
</dbReference>
<dbReference type="SMART" id="SM00636">
    <property type="entry name" value="Glyco_18"/>
    <property type="match status" value="1"/>
</dbReference>
<dbReference type="Pfam" id="PF00704">
    <property type="entry name" value="Glyco_hydro_18"/>
    <property type="match status" value="1"/>
</dbReference>
<dbReference type="SMART" id="SM00495">
    <property type="entry name" value="ChtBD3"/>
    <property type="match status" value="1"/>
</dbReference>
<name>O52863_SODGL</name>
<feature type="compositionally biased region" description="Acidic residues" evidence="7">
    <location>
        <begin position="618"/>
        <end position="630"/>
    </location>
</feature>
<dbReference type="SUPFAM" id="SSF51445">
    <property type="entry name" value="(Trans)glycosidases"/>
    <property type="match status" value="1"/>
</dbReference>
<dbReference type="GO" id="GO:0008843">
    <property type="term" value="F:endochitinase activity"/>
    <property type="evidence" value="ECO:0007669"/>
    <property type="project" value="UniProtKB-EC"/>
</dbReference>
<dbReference type="SUPFAM" id="SSF54556">
    <property type="entry name" value="Chitinase insertion domain"/>
    <property type="match status" value="1"/>
</dbReference>
<feature type="domain" description="GH18" evidence="8">
    <location>
        <begin position="51"/>
        <end position="494"/>
    </location>
</feature>
<dbReference type="InterPro" id="IPR017853">
    <property type="entry name" value="GH"/>
</dbReference>